<dbReference type="RefSeq" id="WP_167322034.1">
    <property type="nucleotide sequence ID" value="NZ_JAAFYU010000007.1"/>
</dbReference>
<name>A0A1I0T0E1_9NOCA</name>
<evidence type="ECO:0000313" key="1">
    <source>
        <dbReference type="EMBL" id="SFA44516.1"/>
    </source>
</evidence>
<dbReference type="AlphaFoldDB" id="A0A1I0T0E1"/>
<dbReference type="Proteomes" id="UP000182054">
    <property type="component" value="Unassembled WGS sequence"/>
</dbReference>
<sequence>MPMYRVRDTATDDVLATAVHEDVSTAEAWAAVVVSDADPAPVTWVLERDQ</sequence>
<organism evidence="1 2">
    <name type="scientific">Rhodococcoides kroppenstedtii</name>
    <dbReference type="NCBI Taxonomy" id="293050"/>
    <lineage>
        <taxon>Bacteria</taxon>
        <taxon>Bacillati</taxon>
        <taxon>Actinomycetota</taxon>
        <taxon>Actinomycetes</taxon>
        <taxon>Mycobacteriales</taxon>
        <taxon>Nocardiaceae</taxon>
        <taxon>Rhodococcoides</taxon>
    </lineage>
</organism>
<accession>A0A1I0T0E1</accession>
<evidence type="ECO:0000313" key="2">
    <source>
        <dbReference type="Proteomes" id="UP000182054"/>
    </source>
</evidence>
<protein>
    <submittedName>
        <fullName evidence="1">Uncharacterized protein</fullName>
    </submittedName>
</protein>
<gene>
    <name evidence="1" type="ORF">SAMN05444374_10398</name>
</gene>
<proteinExistence type="predicted"/>
<reference evidence="1 2" key="1">
    <citation type="submission" date="2016-10" db="EMBL/GenBank/DDBJ databases">
        <authorList>
            <person name="de Groot N.N."/>
        </authorList>
    </citation>
    <scope>NUCLEOTIDE SEQUENCE [LARGE SCALE GENOMIC DNA]</scope>
    <source>
        <strain evidence="1 2">DSM 44908</strain>
    </source>
</reference>
<dbReference type="EMBL" id="FOJN01000003">
    <property type="protein sequence ID" value="SFA44516.1"/>
    <property type="molecule type" value="Genomic_DNA"/>
</dbReference>